<gene>
    <name evidence="4" type="ORF">CYMTET_33510</name>
</gene>
<protein>
    <submittedName>
        <fullName evidence="4">Uncharacterized protein</fullName>
    </submittedName>
</protein>
<dbReference type="InterPro" id="IPR052410">
    <property type="entry name" value="DRC5"/>
</dbReference>
<keyword evidence="2" id="KW-0963">Cytoplasm</keyword>
<dbReference type="InterPro" id="IPR032675">
    <property type="entry name" value="LRR_dom_sf"/>
</dbReference>
<dbReference type="AlphaFoldDB" id="A0AAE0FD11"/>
<dbReference type="EMBL" id="LGRX02020552">
    <property type="protein sequence ID" value="KAK3257400.1"/>
    <property type="molecule type" value="Genomic_DNA"/>
</dbReference>
<feature type="non-terminal residue" evidence="4">
    <location>
        <position position="1"/>
    </location>
</feature>
<dbReference type="PANTHER" id="PTHR24107:SF2">
    <property type="entry name" value="NLR FAMILY CARD DOMAIN CONTAINING 3"/>
    <property type="match status" value="1"/>
</dbReference>
<evidence type="ECO:0000256" key="3">
    <source>
        <dbReference type="ARBA" id="ARBA00023212"/>
    </source>
</evidence>
<accession>A0AAE0FD11</accession>
<evidence type="ECO:0000313" key="4">
    <source>
        <dbReference type="EMBL" id="KAK3257400.1"/>
    </source>
</evidence>
<organism evidence="4 5">
    <name type="scientific">Cymbomonas tetramitiformis</name>
    <dbReference type="NCBI Taxonomy" id="36881"/>
    <lineage>
        <taxon>Eukaryota</taxon>
        <taxon>Viridiplantae</taxon>
        <taxon>Chlorophyta</taxon>
        <taxon>Pyramimonadophyceae</taxon>
        <taxon>Pyramimonadales</taxon>
        <taxon>Pyramimonadaceae</taxon>
        <taxon>Cymbomonas</taxon>
    </lineage>
</organism>
<keyword evidence="5" id="KW-1185">Reference proteome</keyword>
<dbReference type="InterPro" id="IPR001611">
    <property type="entry name" value="Leu-rich_rpt"/>
</dbReference>
<dbReference type="SUPFAM" id="SSF52047">
    <property type="entry name" value="RNI-like"/>
    <property type="match status" value="1"/>
</dbReference>
<evidence type="ECO:0000256" key="2">
    <source>
        <dbReference type="ARBA" id="ARBA00022490"/>
    </source>
</evidence>
<proteinExistence type="predicted"/>
<name>A0AAE0FD11_9CHLO</name>
<dbReference type="GO" id="GO:0005930">
    <property type="term" value="C:axoneme"/>
    <property type="evidence" value="ECO:0007669"/>
    <property type="project" value="UniProtKB-SubCell"/>
</dbReference>
<sequence length="683" mass="72618">AVFGEGLAQIGQDKNSVGMRAVTKLLQFNTDLRVLHIGHNDWSVADSRALALAVDQALRPGVLSGTSACNIEKIQLTEALLPMKELHAGSLEELRLPRASIEDTLMLQPAVTGNLSLRKLMVAGVSLPALALFQDQLTSLDLRRQELQPQHAVLMGGVLARTTALQTLHLDDNQLAGRDAVESERTEGIFAIGEALKVNKSVTLLTLSGNLIGPMGATVLAMALAQNTVLTTLDLMDNQLCAMNVHGYGTFDGAGIQALAAALAPPTSSGGSTNTSLRNLNLASNSLMETGSTILAAALSPSSDGECHPALTNLNLANCRIGPRGARELAKAFCPRPSDGKFNTVLKMLSLVDNNIGEYGKSNEGGEALVQLVSSQNSTLRALGLAGNHFTVDTAERLASAVDQGAGHLETIMGLWPQLQHLHLDSGNLHAEDMTMLARELPSLHDLETLLLGHNAVDDLRGAMVVNGLLTLQYLTVLSLQSTGLAGRQSSTQSEELPAFSAVRALLTTSATLRELNLSGNLIGCDGAQEIAHGLKQSKSLLHLDLSENAIGALGTEHLAEALIPERHGTFCRSLRSLNLRGNQIQYLRPLERQARMEQGTPAAGTPAGNRRTKFQKNVVRGHHHVLKLLMTAAVPLPDRALHLNLQVLILARTPFKHGHGLATAFAPRLGFAITVTSADPID</sequence>
<keyword evidence="3" id="KW-0206">Cytoskeleton</keyword>
<dbReference type="Proteomes" id="UP001190700">
    <property type="component" value="Unassembled WGS sequence"/>
</dbReference>
<evidence type="ECO:0000256" key="1">
    <source>
        <dbReference type="ARBA" id="ARBA00004430"/>
    </source>
</evidence>
<dbReference type="PROSITE" id="PS51450">
    <property type="entry name" value="LRR"/>
    <property type="match status" value="1"/>
</dbReference>
<dbReference type="SMART" id="SM00368">
    <property type="entry name" value="LRR_RI"/>
    <property type="match status" value="10"/>
</dbReference>
<dbReference type="Gene3D" id="3.80.10.10">
    <property type="entry name" value="Ribonuclease Inhibitor"/>
    <property type="match status" value="4"/>
</dbReference>
<reference evidence="4 5" key="1">
    <citation type="journal article" date="2015" name="Genome Biol. Evol.">
        <title>Comparative Genomics of a Bacterivorous Green Alga Reveals Evolutionary Causalities and Consequences of Phago-Mixotrophic Mode of Nutrition.</title>
        <authorList>
            <person name="Burns J.A."/>
            <person name="Paasch A."/>
            <person name="Narechania A."/>
            <person name="Kim E."/>
        </authorList>
    </citation>
    <scope>NUCLEOTIDE SEQUENCE [LARGE SCALE GENOMIC DNA]</scope>
    <source>
        <strain evidence="4 5">PLY_AMNH</strain>
    </source>
</reference>
<comment type="subcellular location">
    <subcellularLocation>
        <location evidence="1">Cytoplasm</location>
        <location evidence="1">Cytoskeleton</location>
        <location evidence="1">Cilium axoneme</location>
    </subcellularLocation>
</comment>
<dbReference type="PANTHER" id="PTHR24107">
    <property type="entry name" value="YNEIN REGULATORY COMPLEX SUBUNIT 5"/>
    <property type="match status" value="1"/>
</dbReference>
<evidence type="ECO:0000313" key="5">
    <source>
        <dbReference type="Proteomes" id="UP001190700"/>
    </source>
</evidence>
<dbReference type="Pfam" id="PF13516">
    <property type="entry name" value="LRR_6"/>
    <property type="match status" value="5"/>
</dbReference>
<comment type="caution">
    <text evidence="4">The sequence shown here is derived from an EMBL/GenBank/DDBJ whole genome shotgun (WGS) entry which is preliminary data.</text>
</comment>